<dbReference type="AlphaFoldDB" id="A0A409WV47"/>
<gene>
    <name evidence="1" type="ORF">CVT26_013320</name>
</gene>
<dbReference type="InParanoid" id="A0A409WV47"/>
<reference evidence="1 2" key="1">
    <citation type="journal article" date="2018" name="Evol. Lett.">
        <title>Horizontal gene cluster transfer increased hallucinogenic mushroom diversity.</title>
        <authorList>
            <person name="Reynolds H.T."/>
            <person name="Vijayakumar V."/>
            <person name="Gluck-Thaler E."/>
            <person name="Korotkin H.B."/>
            <person name="Matheny P.B."/>
            <person name="Slot J.C."/>
        </authorList>
    </citation>
    <scope>NUCLEOTIDE SEQUENCE [LARGE SCALE GENOMIC DNA]</scope>
    <source>
        <strain evidence="1 2">SRW20</strain>
    </source>
</reference>
<evidence type="ECO:0000313" key="1">
    <source>
        <dbReference type="EMBL" id="PPQ82405.1"/>
    </source>
</evidence>
<name>A0A409WV47_9AGAR</name>
<dbReference type="SUPFAM" id="SSF53756">
    <property type="entry name" value="UDP-Glycosyltransferase/glycogen phosphorylase"/>
    <property type="match status" value="1"/>
</dbReference>
<proteinExistence type="predicted"/>
<feature type="non-terminal residue" evidence="1">
    <location>
        <position position="180"/>
    </location>
</feature>
<organism evidence="1 2">
    <name type="scientific">Gymnopilus dilepis</name>
    <dbReference type="NCBI Taxonomy" id="231916"/>
    <lineage>
        <taxon>Eukaryota</taxon>
        <taxon>Fungi</taxon>
        <taxon>Dikarya</taxon>
        <taxon>Basidiomycota</taxon>
        <taxon>Agaricomycotina</taxon>
        <taxon>Agaricomycetes</taxon>
        <taxon>Agaricomycetidae</taxon>
        <taxon>Agaricales</taxon>
        <taxon>Agaricineae</taxon>
        <taxon>Hymenogastraceae</taxon>
        <taxon>Gymnopilus</taxon>
    </lineage>
</organism>
<dbReference type="Gene3D" id="3.40.50.2000">
    <property type="entry name" value="Glycogen Phosphorylase B"/>
    <property type="match status" value="1"/>
</dbReference>
<protein>
    <submittedName>
        <fullName evidence="1">Uncharacterized protein</fullName>
    </submittedName>
</protein>
<evidence type="ECO:0000313" key="2">
    <source>
        <dbReference type="Proteomes" id="UP000284706"/>
    </source>
</evidence>
<keyword evidence="2" id="KW-1185">Reference proteome</keyword>
<accession>A0A409WV47</accession>
<dbReference type="Proteomes" id="UP000284706">
    <property type="component" value="Unassembled WGS sequence"/>
</dbReference>
<comment type="caution">
    <text evidence="1">The sequence shown here is derived from an EMBL/GenBank/DDBJ whole genome shotgun (WGS) entry which is preliminary data.</text>
</comment>
<sequence>MSATNHYLFTGFPAWGHVRPFCILGARLAKEDENNVITMILDPKLLDKAHQEISAELGDEPSQDVLRRIRVVGAYEPTDSVDVVKSMEVLAESYAGTYQALVQSKPIACAVTRTVFDPVSPPTVVILDFFAFPQFQATRASTGQSVPIYAWITGHASSILRFFGPEEIGGIGNLGARIDA</sequence>
<dbReference type="EMBL" id="NHYE01004756">
    <property type="protein sequence ID" value="PPQ82405.1"/>
    <property type="molecule type" value="Genomic_DNA"/>
</dbReference>
<dbReference type="OrthoDB" id="5835829at2759"/>